<keyword evidence="10" id="KW-1185">Reference proteome</keyword>
<dbReference type="PANTHER" id="PTHR43297:SF2">
    <property type="entry name" value="DIPEPTIDE TRANSPORT ATP-BINDING PROTEIN DPPD"/>
    <property type="match status" value="1"/>
</dbReference>
<evidence type="ECO:0000256" key="4">
    <source>
        <dbReference type="ARBA" id="ARBA00022475"/>
    </source>
</evidence>
<dbReference type="Proteomes" id="UP001299546">
    <property type="component" value="Unassembled WGS sequence"/>
</dbReference>
<comment type="similarity">
    <text evidence="2">Belongs to the ABC transporter superfamily.</text>
</comment>
<dbReference type="InterPro" id="IPR013563">
    <property type="entry name" value="Oligopep_ABC_C"/>
</dbReference>
<keyword evidence="6 9" id="KW-0067">ATP-binding</keyword>
<keyword evidence="7" id="KW-0472">Membrane</keyword>
<comment type="caution">
    <text evidence="9">The sequence shown here is derived from an EMBL/GenBank/DDBJ whole genome shotgun (WGS) entry which is preliminary data.</text>
</comment>
<dbReference type="Pfam" id="PF00005">
    <property type="entry name" value="ABC_tran"/>
    <property type="match status" value="1"/>
</dbReference>
<dbReference type="InterPro" id="IPR050388">
    <property type="entry name" value="ABC_Ni/Peptide_Import"/>
</dbReference>
<evidence type="ECO:0000256" key="1">
    <source>
        <dbReference type="ARBA" id="ARBA00004202"/>
    </source>
</evidence>
<sequence>MSNTNNELLKISKLKTVIKVRNGELVPVDGVDICVPPHSTVGIVGESGCGKSMTAMSVMGLLPKNVKIASGSIQLNGTELTKLSQKEMRKITGDRMSIIFQEPMTSLNPVVTVGKQVREAIILHRNVSKEEAKKMVIEMFKSVGIPEAERRYNAYPHELSGGLRQRVMIAMAMVCEPELLIADEPTTALDVTVEAQILHLMRKLRDEKNTSIMMITHNLGVVAEICDTVYVMYAGQVVEHTDVYEIFKNPCHPYTEGLMGSLPTVNSKERLKSIPGIVPKLDKLPKGCRLCDRCKYAVERCKNEMPPLYDIGNGHTVRCFRMEEKGKAVE</sequence>
<organism evidence="9 10">
    <name type="scientific">Bariatricus massiliensis</name>
    <dbReference type="NCBI Taxonomy" id="1745713"/>
    <lineage>
        <taxon>Bacteria</taxon>
        <taxon>Bacillati</taxon>
        <taxon>Bacillota</taxon>
        <taxon>Clostridia</taxon>
        <taxon>Lachnospirales</taxon>
        <taxon>Lachnospiraceae</taxon>
        <taxon>Bariatricus</taxon>
    </lineage>
</organism>
<evidence type="ECO:0000256" key="3">
    <source>
        <dbReference type="ARBA" id="ARBA00022448"/>
    </source>
</evidence>
<dbReference type="CDD" id="cd03257">
    <property type="entry name" value="ABC_NikE_OppD_transporters"/>
    <property type="match status" value="1"/>
</dbReference>
<name>A0ABS8DKM6_9FIRM</name>
<evidence type="ECO:0000313" key="9">
    <source>
        <dbReference type="EMBL" id="MCB7388978.1"/>
    </source>
</evidence>
<protein>
    <submittedName>
        <fullName evidence="9">ABC transporter ATP-binding protein</fullName>
    </submittedName>
</protein>
<dbReference type="InterPro" id="IPR027417">
    <property type="entry name" value="P-loop_NTPase"/>
</dbReference>
<evidence type="ECO:0000256" key="2">
    <source>
        <dbReference type="ARBA" id="ARBA00005417"/>
    </source>
</evidence>
<dbReference type="PANTHER" id="PTHR43297">
    <property type="entry name" value="OLIGOPEPTIDE TRANSPORT ATP-BINDING PROTEIN APPD"/>
    <property type="match status" value="1"/>
</dbReference>
<dbReference type="InterPro" id="IPR003593">
    <property type="entry name" value="AAA+_ATPase"/>
</dbReference>
<evidence type="ECO:0000256" key="5">
    <source>
        <dbReference type="ARBA" id="ARBA00022741"/>
    </source>
</evidence>
<dbReference type="RefSeq" id="WP_066738021.1">
    <property type="nucleotide sequence ID" value="NZ_JAJCIQ010000017.1"/>
</dbReference>
<evidence type="ECO:0000313" key="10">
    <source>
        <dbReference type="Proteomes" id="UP001299546"/>
    </source>
</evidence>
<keyword evidence="3" id="KW-0813">Transport</keyword>
<dbReference type="PROSITE" id="PS50893">
    <property type="entry name" value="ABC_TRANSPORTER_2"/>
    <property type="match status" value="1"/>
</dbReference>
<evidence type="ECO:0000259" key="8">
    <source>
        <dbReference type="PROSITE" id="PS50893"/>
    </source>
</evidence>
<evidence type="ECO:0000256" key="7">
    <source>
        <dbReference type="ARBA" id="ARBA00023136"/>
    </source>
</evidence>
<dbReference type="Gene3D" id="3.40.50.300">
    <property type="entry name" value="P-loop containing nucleotide triphosphate hydrolases"/>
    <property type="match status" value="1"/>
</dbReference>
<feature type="domain" description="ABC transporter" evidence="8">
    <location>
        <begin position="12"/>
        <end position="259"/>
    </location>
</feature>
<proteinExistence type="inferred from homology"/>
<dbReference type="EMBL" id="JAJCIS010000017">
    <property type="protein sequence ID" value="MCB7388978.1"/>
    <property type="molecule type" value="Genomic_DNA"/>
</dbReference>
<comment type="subcellular location">
    <subcellularLocation>
        <location evidence="1">Cell membrane</location>
        <topology evidence="1">Peripheral membrane protein</topology>
    </subcellularLocation>
</comment>
<dbReference type="InterPro" id="IPR003439">
    <property type="entry name" value="ABC_transporter-like_ATP-bd"/>
</dbReference>
<keyword evidence="5" id="KW-0547">Nucleotide-binding</keyword>
<reference evidence="9 10" key="1">
    <citation type="submission" date="2021-10" db="EMBL/GenBank/DDBJ databases">
        <title>Collection of gut derived symbiotic bacterial strains cultured from healthy donors.</title>
        <authorList>
            <person name="Lin H."/>
            <person name="Littmann E."/>
            <person name="Kohout C."/>
            <person name="Pamer E.G."/>
        </authorList>
    </citation>
    <scope>NUCLEOTIDE SEQUENCE [LARGE SCALE GENOMIC DNA]</scope>
    <source>
        <strain evidence="9 10">DFI.1.165</strain>
    </source>
</reference>
<keyword evidence="4" id="KW-1003">Cell membrane</keyword>
<gene>
    <name evidence="9" type="ORF">LIZ65_16950</name>
</gene>
<dbReference type="Pfam" id="PF08352">
    <property type="entry name" value="oligo_HPY"/>
    <property type="match status" value="1"/>
</dbReference>
<evidence type="ECO:0000256" key="6">
    <source>
        <dbReference type="ARBA" id="ARBA00022840"/>
    </source>
</evidence>
<dbReference type="SUPFAM" id="SSF52540">
    <property type="entry name" value="P-loop containing nucleoside triphosphate hydrolases"/>
    <property type="match status" value="1"/>
</dbReference>
<dbReference type="GO" id="GO:0005524">
    <property type="term" value="F:ATP binding"/>
    <property type="evidence" value="ECO:0007669"/>
    <property type="project" value="UniProtKB-KW"/>
</dbReference>
<dbReference type="NCBIfam" id="TIGR01727">
    <property type="entry name" value="oligo_HPY"/>
    <property type="match status" value="1"/>
</dbReference>
<dbReference type="SMART" id="SM00382">
    <property type="entry name" value="AAA"/>
    <property type="match status" value="1"/>
</dbReference>
<accession>A0ABS8DKM6</accession>